<dbReference type="EMBL" id="PXYY01000003">
    <property type="protein sequence ID" value="PSJ81371.1"/>
    <property type="molecule type" value="Genomic_DNA"/>
</dbReference>
<protein>
    <submittedName>
        <fullName evidence="2">Uncharacterized protein</fullName>
    </submittedName>
</protein>
<evidence type="ECO:0000313" key="2">
    <source>
        <dbReference type="EMBL" id="PSJ81371.1"/>
    </source>
</evidence>
<reference evidence="2 3" key="1">
    <citation type="submission" date="2018-03" db="EMBL/GenBank/DDBJ databases">
        <title>Neisseria weixii sp. nov., isolated from the intestinal contents of Tibetan Plateau pika (Ochotona curzoniae) in Yushu, Qinghai Province, China.</title>
        <authorList>
            <person name="Gui Z."/>
        </authorList>
    </citation>
    <scope>NUCLEOTIDE SEQUENCE [LARGE SCALE GENOMIC DNA]</scope>
    <source>
        <strain evidence="2 3">ATCC 51483</strain>
    </source>
</reference>
<proteinExistence type="predicted"/>
<organism evidence="2 3">
    <name type="scientific">Neisseria iguanae</name>
    <dbReference type="NCBI Taxonomy" id="90242"/>
    <lineage>
        <taxon>Bacteria</taxon>
        <taxon>Pseudomonadati</taxon>
        <taxon>Pseudomonadota</taxon>
        <taxon>Betaproteobacteria</taxon>
        <taxon>Neisseriales</taxon>
        <taxon>Neisseriaceae</taxon>
        <taxon>Neisseria</taxon>
    </lineage>
</organism>
<name>A0A2P7U349_9NEIS</name>
<evidence type="ECO:0000313" key="3">
    <source>
        <dbReference type="Proteomes" id="UP000241868"/>
    </source>
</evidence>
<sequence length="81" mass="8563">MTAAAKQAVAGPITRKYCPEQVCAASKHKGIKPQHRHPAEDRKTAAAFTPAGAPSPTPWQGKTRDYEIPADLFLVAPAAGI</sequence>
<comment type="caution">
    <text evidence="2">The sequence shown here is derived from an EMBL/GenBank/DDBJ whole genome shotgun (WGS) entry which is preliminary data.</text>
</comment>
<dbReference type="RefSeq" id="WP_106739934.1">
    <property type="nucleotide sequence ID" value="NZ_PXYY01000003.1"/>
</dbReference>
<gene>
    <name evidence="2" type="ORF">C7N83_00895</name>
</gene>
<feature type="region of interest" description="Disordered" evidence="1">
    <location>
        <begin position="27"/>
        <end position="63"/>
    </location>
</feature>
<dbReference type="AlphaFoldDB" id="A0A2P7U349"/>
<evidence type="ECO:0000256" key="1">
    <source>
        <dbReference type="SAM" id="MobiDB-lite"/>
    </source>
</evidence>
<dbReference type="Proteomes" id="UP000241868">
    <property type="component" value="Unassembled WGS sequence"/>
</dbReference>
<feature type="compositionally biased region" description="Basic residues" evidence="1">
    <location>
        <begin position="27"/>
        <end position="36"/>
    </location>
</feature>
<accession>A0A2P7U349</accession>
<keyword evidence="3" id="KW-1185">Reference proteome</keyword>